<reference evidence="2" key="1">
    <citation type="submission" date="2015-12" db="EMBL/GenBank/DDBJ databases">
        <title>FDA dAtabase for Regulatory Grade micrObial Sequences (FDA-ARGOS): Supporting development and validation of Infectious Disease Dx tests.</title>
        <authorList>
            <person name="Case J."/>
            <person name="Tallon L."/>
            <person name="Sadzewicz L."/>
            <person name="Sengamalay N."/>
            <person name="Ott S."/>
            <person name="Godinez A."/>
            <person name="Nagaraj S."/>
            <person name="Nadendla S."/>
            <person name="Sichtig H."/>
        </authorList>
    </citation>
    <scope>NUCLEOTIDE SEQUENCE [LARGE SCALE GENOMIC DNA]</scope>
    <source>
        <strain evidence="2">FDAARGOS_147</strain>
    </source>
</reference>
<gene>
    <name evidence="1" type="ORF">AL504_28935</name>
</gene>
<dbReference type="NCBIfam" id="NF041856">
    <property type="entry name" value="CrpP_rel_fam"/>
    <property type="match status" value="1"/>
</dbReference>
<proteinExistence type="predicted"/>
<accession>A0A0X8P4E1</accession>
<evidence type="ECO:0000313" key="2">
    <source>
        <dbReference type="Proteomes" id="UP000060602"/>
    </source>
</evidence>
<sequence>MYEDIRRLGAVAAMQGAWKLDCPYLKQESLPSRTREPLRQWLEKVRAWESGWQDEQRSRPRL</sequence>
<dbReference type="RefSeq" id="WP_061073988.1">
    <property type="nucleotide sequence ID" value="NZ_CP014060.2"/>
</dbReference>
<dbReference type="EMBL" id="CP014060">
    <property type="protein sequence ID" value="AMG39670.1"/>
    <property type="molecule type" value="Genomic_DNA"/>
</dbReference>
<evidence type="ECO:0000313" key="1">
    <source>
        <dbReference type="EMBL" id="AMG39670.1"/>
    </source>
</evidence>
<name>A0A0X8P4E1_ALCXX</name>
<protein>
    <submittedName>
        <fullName evidence="1">Uncharacterized protein</fullName>
    </submittedName>
</protein>
<dbReference type="Proteomes" id="UP000060602">
    <property type="component" value="Chromosome"/>
</dbReference>
<dbReference type="InterPro" id="IPR049847">
    <property type="entry name" value="CrpP-rel"/>
</dbReference>
<dbReference type="AlphaFoldDB" id="A0A0X8P4E1"/>
<organism evidence="1 2">
    <name type="scientific">Alcaligenes xylosoxydans xylosoxydans</name>
    <name type="common">Achromobacter xylosoxidans</name>
    <dbReference type="NCBI Taxonomy" id="85698"/>
    <lineage>
        <taxon>Bacteria</taxon>
        <taxon>Pseudomonadati</taxon>
        <taxon>Pseudomonadota</taxon>
        <taxon>Betaproteobacteria</taxon>
        <taxon>Burkholderiales</taxon>
        <taxon>Alcaligenaceae</taxon>
        <taxon>Achromobacter</taxon>
    </lineage>
</organism>